<feature type="chain" id="PRO_5003618318" evidence="3">
    <location>
        <begin position="24"/>
        <end position="177"/>
    </location>
</feature>
<keyword evidence="1" id="KW-0175">Coiled coil</keyword>
<protein>
    <submittedName>
        <fullName evidence="4">CofG</fullName>
    </submittedName>
</protein>
<organism evidence="4">
    <name type="scientific">Vibrio cholerae O37</name>
    <dbReference type="NCBI Taxonomy" id="185332"/>
    <lineage>
        <taxon>Bacteria</taxon>
        <taxon>Pseudomonadati</taxon>
        <taxon>Pseudomonadota</taxon>
        <taxon>Gammaproteobacteria</taxon>
        <taxon>Vibrionales</taxon>
        <taxon>Vibrionaceae</taxon>
        <taxon>Vibrio</taxon>
    </lineage>
</organism>
<evidence type="ECO:0000256" key="3">
    <source>
        <dbReference type="SAM" id="SignalP"/>
    </source>
</evidence>
<keyword evidence="3" id="KW-0732">Signal</keyword>
<evidence type="ECO:0000256" key="2">
    <source>
        <dbReference type="SAM" id="MobiDB-lite"/>
    </source>
</evidence>
<name>H9CJG2_VIBCL</name>
<feature type="signal peptide" evidence="3">
    <location>
        <begin position="1"/>
        <end position="23"/>
    </location>
</feature>
<dbReference type="EMBL" id="JQ345361">
    <property type="protein sequence ID" value="AFD29057.1"/>
    <property type="molecule type" value="Genomic_DNA"/>
</dbReference>
<sequence length="177" mass="19414">MQKVKLNKWSFLALALLSTSALASEGASHSGEAVVAENEAVEKVQESPSQAYMRDLLNDSLQFNQAKLKLEQELQLEELQLKILDVQQRKQELRGQLYTPPAQPSVQAPATPTAKPRPYVAPKPQLVLTTDLGGITKAGVKVGSRLEFFNLGEKFRSGGVMYIIAKNGEGKVVINRL</sequence>
<proteinExistence type="predicted"/>
<feature type="coiled-coil region" evidence="1">
    <location>
        <begin position="67"/>
        <end position="96"/>
    </location>
</feature>
<dbReference type="AlphaFoldDB" id="H9CJG2"/>
<feature type="region of interest" description="Disordered" evidence="2">
    <location>
        <begin position="99"/>
        <end position="119"/>
    </location>
</feature>
<accession>H9CJG2</accession>
<evidence type="ECO:0000313" key="4">
    <source>
        <dbReference type="EMBL" id="AFD29057.1"/>
    </source>
</evidence>
<evidence type="ECO:0000256" key="1">
    <source>
        <dbReference type="SAM" id="Coils"/>
    </source>
</evidence>
<reference evidence="4" key="1">
    <citation type="journal article" date="2012" name="FEBS Lett.">
        <title>Genomic analysis of ICEVchBan8: An atypical genetic element in Vibrio cholerae.</title>
        <authorList>
            <person name="Taviani E."/>
            <person name="Spagnoletti M."/>
            <person name="Ceccarelli D."/>
            <person name="Haley B.J."/>
            <person name="Hasan N.A."/>
            <person name="Chen A."/>
            <person name="Colombo M.M."/>
            <person name="Huq A."/>
            <person name="Colwell R.R."/>
        </authorList>
    </citation>
    <scope>NUCLEOTIDE SEQUENCE</scope>
    <source>
        <strain evidence="4">MZ03</strain>
    </source>
</reference>